<dbReference type="EMBL" id="UYYG01001153">
    <property type="protein sequence ID" value="VDN55682.1"/>
    <property type="molecule type" value="Genomic_DNA"/>
</dbReference>
<keyword evidence="6" id="KW-1185">Reference proteome</keyword>
<accession>A0A0N4U3J0</accession>
<sequence>MVPFIARTATGLRDIKASSRLLIRSHTLDGHSKSILSLDIYDGILITGSKDRQAKIWDLECGIERSNLGLHANNVTCVRFIPNTHLALSVSTSTVRIWDLRVSQSIRTLHSSGLTTEGEVLPENSSRQNMVPVSETFISAAEIDPTGRLLFTSYCGDVRIWNMEKFAAFGRLNCATHGPRSEVTCLEVLDDVRPKVFTGSRDHYVKLYDVSAEGEGIYDASFEFTPRHYDSVTSIRVFNDSLFTASKDLNIMRFSLRDMKRDHVELRSHNKWIMDMCLVPAQRTLLATVCREGSIKLWDIVSNRKLRLIEELSHAHNESINTVIANSSLIFTGSRYILWHYFSNLLQSPLKIFLLADRDLAKELK</sequence>
<keyword evidence="1 3" id="KW-0853">WD repeat</keyword>
<gene>
    <name evidence="4" type="ORF">DME_LOCUS5655</name>
</gene>
<feature type="repeat" description="WD" evidence="3">
    <location>
        <begin position="266"/>
        <end position="308"/>
    </location>
</feature>
<evidence type="ECO:0000313" key="6">
    <source>
        <dbReference type="Proteomes" id="UP000274756"/>
    </source>
</evidence>
<dbReference type="PANTHER" id="PTHR19848">
    <property type="entry name" value="WD40 REPEAT PROTEIN"/>
    <property type="match status" value="1"/>
</dbReference>
<name>A0A0N4U3J0_DRAME</name>
<feature type="repeat" description="WD" evidence="3">
    <location>
        <begin position="68"/>
        <end position="108"/>
    </location>
</feature>
<protein>
    <submittedName>
        <fullName evidence="7">WD_REPEATS_REGION domain-containing protein</fullName>
    </submittedName>
</protein>
<dbReference type="InterPro" id="IPR001680">
    <property type="entry name" value="WD40_rpt"/>
</dbReference>
<dbReference type="SUPFAM" id="SSF50978">
    <property type="entry name" value="WD40 repeat-like"/>
    <property type="match status" value="1"/>
</dbReference>
<dbReference type="PANTHER" id="PTHR19848:SF8">
    <property type="entry name" value="F-BOX AND WD REPEAT DOMAIN CONTAINING 7"/>
    <property type="match status" value="1"/>
</dbReference>
<organism evidence="5 7">
    <name type="scientific">Dracunculus medinensis</name>
    <name type="common">Guinea worm</name>
    <dbReference type="NCBI Taxonomy" id="318479"/>
    <lineage>
        <taxon>Eukaryota</taxon>
        <taxon>Metazoa</taxon>
        <taxon>Ecdysozoa</taxon>
        <taxon>Nematoda</taxon>
        <taxon>Chromadorea</taxon>
        <taxon>Rhabditida</taxon>
        <taxon>Spirurina</taxon>
        <taxon>Dracunculoidea</taxon>
        <taxon>Dracunculidae</taxon>
        <taxon>Dracunculus</taxon>
    </lineage>
</organism>
<evidence type="ECO:0000313" key="5">
    <source>
        <dbReference type="Proteomes" id="UP000038040"/>
    </source>
</evidence>
<dbReference type="SMART" id="SM00320">
    <property type="entry name" value="WD40"/>
    <property type="match status" value="6"/>
</dbReference>
<evidence type="ECO:0000313" key="7">
    <source>
        <dbReference type="WBParaSite" id="DME_0000129501-mRNA-1"/>
    </source>
</evidence>
<dbReference type="InterPro" id="IPR019775">
    <property type="entry name" value="WD40_repeat_CS"/>
</dbReference>
<dbReference type="WBParaSite" id="DME_0000129501-mRNA-1">
    <property type="protein sequence ID" value="DME_0000129501-mRNA-1"/>
    <property type="gene ID" value="DME_0000129501"/>
</dbReference>
<feature type="repeat" description="WD" evidence="3">
    <location>
        <begin position="28"/>
        <end position="60"/>
    </location>
</feature>
<dbReference type="InterPro" id="IPR036322">
    <property type="entry name" value="WD40_repeat_dom_sf"/>
</dbReference>
<dbReference type="Proteomes" id="UP000038040">
    <property type="component" value="Unplaced"/>
</dbReference>
<dbReference type="InterPro" id="IPR015943">
    <property type="entry name" value="WD40/YVTN_repeat-like_dom_sf"/>
</dbReference>
<evidence type="ECO:0000313" key="4">
    <source>
        <dbReference type="EMBL" id="VDN55682.1"/>
    </source>
</evidence>
<dbReference type="Pfam" id="PF00400">
    <property type="entry name" value="WD40"/>
    <property type="match status" value="4"/>
</dbReference>
<dbReference type="Gene3D" id="2.130.10.10">
    <property type="entry name" value="YVTN repeat-like/Quinoprotein amine dehydrogenase"/>
    <property type="match status" value="3"/>
</dbReference>
<dbReference type="PROSITE" id="PS00678">
    <property type="entry name" value="WD_REPEATS_1"/>
    <property type="match status" value="1"/>
</dbReference>
<dbReference type="STRING" id="318479.A0A0N4U3J0"/>
<dbReference type="PROSITE" id="PS50294">
    <property type="entry name" value="WD_REPEATS_REGION"/>
    <property type="match status" value="1"/>
</dbReference>
<evidence type="ECO:0000256" key="3">
    <source>
        <dbReference type="PROSITE-ProRule" id="PRU00221"/>
    </source>
</evidence>
<dbReference type="Proteomes" id="UP000274756">
    <property type="component" value="Unassembled WGS sequence"/>
</dbReference>
<evidence type="ECO:0000256" key="1">
    <source>
        <dbReference type="ARBA" id="ARBA00022574"/>
    </source>
</evidence>
<keyword evidence="2" id="KW-0677">Repeat</keyword>
<evidence type="ECO:0000256" key="2">
    <source>
        <dbReference type="ARBA" id="ARBA00022737"/>
    </source>
</evidence>
<proteinExistence type="predicted"/>
<dbReference type="PRINTS" id="PR00320">
    <property type="entry name" value="GPROTEINBRPT"/>
</dbReference>
<dbReference type="PROSITE" id="PS50082">
    <property type="entry name" value="WD_REPEATS_2"/>
    <property type="match status" value="3"/>
</dbReference>
<dbReference type="AlphaFoldDB" id="A0A0N4U3J0"/>
<reference evidence="7" key="1">
    <citation type="submission" date="2017-02" db="UniProtKB">
        <authorList>
            <consortium name="WormBaseParasite"/>
        </authorList>
    </citation>
    <scope>IDENTIFICATION</scope>
</reference>
<dbReference type="InterPro" id="IPR020472">
    <property type="entry name" value="WD40_PAC1"/>
</dbReference>
<reference evidence="4 6" key="2">
    <citation type="submission" date="2018-11" db="EMBL/GenBank/DDBJ databases">
        <authorList>
            <consortium name="Pathogen Informatics"/>
        </authorList>
    </citation>
    <scope>NUCLEOTIDE SEQUENCE [LARGE SCALE GENOMIC DNA]</scope>
</reference>
<dbReference type="OrthoDB" id="3176171at2759"/>